<reference evidence="3 4" key="1">
    <citation type="submission" date="2024-01" db="EMBL/GenBank/DDBJ databases">
        <title>The genomes of 5 underutilized Papilionoideae crops provide insights into root nodulation and disease resistance.</title>
        <authorList>
            <person name="Yuan L."/>
        </authorList>
    </citation>
    <scope>NUCLEOTIDE SEQUENCE [LARGE SCALE GENOMIC DNA]</scope>
    <source>
        <strain evidence="3">LY-2023</strain>
        <tissue evidence="3">Leaf</tissue>
    </source>
</reference>
<keyword evidence="2" id="KW-1133">Transmembrane helix</keyword>
<dbReference type="PANTHER" id="PTHR37753:SF1">
    <property type="entry name" value="OS01G0940600 PROTEIN"/>
    <property type="match status" value="1"/>
</dbReference>
<name>A0AAN9F9Y2_CLITE</name>
<keyword evidence="2" id="KW-0812">Transmembrane</keyword>
<proteinExistence type="predicted"/>
<keyword evidence="2" id="KW-0472">Membrane</keyword>
<evidence type="ECO:0000256" key="2">
    <source>
        <dbReference type="SAM" id="Phobius"/>
    </source>
</evidence>
<comment type="caution">
    <text evidence="3">The sequence shown here is derived from an EMBL/GenBank/DDBJ whole genome shotgun (WGS) entry which is preliminary data.</text>
</comment>
<dbReference type="AlphaFoldDB" id="A0AAN9F9Y2"/>
<dbReference type="Proteomes" id="UP001359559">
    <property type="component" value="Unassembled WGS sequence"/>
</dbReference>
<dbReference type="PANTHER" id="PTHR37753">
    <property type="entry name" value="OS01G0940600 PROTEIN"/>
    <property type="match status" value="1"/>
</dbReference>
<evidence type="ECO:0000313" key="4">
    <source>
        <dbReference type="Proteomes" id="UP001359559"/>
    </source>
</evidence>
<accession>A0AAN9F9Y2</accession>
<feature type="compositionally biased region" description="Acidic residues" evidence="1">
    <location>
        <begin position="96"/>
        <end position="121"/>
    </location>
</feature>
<dbReference type="EMBL" id="JAYKXN010000007">
    <property type="protein sequence ID" value="KAK7271564.1"/>
    <property type="molecule type" value="Genomic_DNA"/>
</dbReference>
<protein>
    <submittedName>
        <fullName evidence="3">Uncharacterized protein</fullName>
    </submittedName>
</protein>
<gene>
    <name evidence="3" type="ORF">RJT34_27572</name>
</gene>
<keyword evidence="4" id="KW-1185">Reference proteome</keyword>
<feature type="region of interest" description="Disordered" evidence="1">
    <location>
        <begin position="92"/>
        <end position="137"/>
    </location>
</feature>
<organism evidence="3 4">
    <name type="scientific">Clitoria ternatea</name>
    <name type="common">Butterfly pea</name>
    <dbReference type="NCBI Taxonomy" id="43366"/>
    <lineage>
        <taxon>Eukaryota</taxon>
        <taxon>Viridiplantae</taxon>
        <taxon>Streptophyta</taxon>
        <taxon>Embryophyta</taxon>
        <taxon>Tracheophyta</taxon>
        <taxon>Spermatophyta</taxon>
        <taxon>Magnoliopsida</taxon>
        <taxon>eudicotyledons</taxon>
        <taxon>Gunneridae</taxon>
        <taxon>Pentapetalae</taxon>
        <taxon>rosids</taxon>
        <taxon>fabids</taxon>
        <taxon>Fabales</taxon>
        <taxon>Fabaceae</taxon>
        <taxon>Papilionoideae</taxon>
        <taxon>50 kb inversion clade</taxon>
        <taxon>NPAAA clade</taxon>
        <taxon>indigoferoid/millettioid clade</taxon>
        <taxon>Phaseoleae</taxon>
        <taxon>Clitoria</taxon>
    </lineage>
</organism>
<evidence type="ECO:0000313" key="3">
    <source>
        <dbReference type="EMBL" id="KAK7271564.1"/>
    </source>
</evidence>
<evidence type="ECO:0000256" key="1">
    <source>
        <dbReference type="SAM" id="MobiDB-lite"/>
    </source>
</evidence>
<feature type="transmembrane region" description="Helical" evidence="2">
    <location>
        <begin position="56"/>
        <end position="75"/>
    </location>
</feature>
<sequence>MATLFCVSNPIAPPLALASPGATPFPNFSSLRLAGGRRKARGSAVAARAGPSTTSIAFAIALPTSLLAVTVLASIRMADKLDQDWLEEVAKNEAFMEADEDDDDDDYDEDDYDNEDDDIETYEPALPQARNRPKREA</sequence>